<dbReference type="Gene3D" id="2.30.29.30">
    <property type="entry name" value="Pleckstrin-homology domain (PH domain)/Phosphotyrosine-binding domain (PTB)"/>
    <property type="match status" value="1"/>
</dbReference>
<sequence>MGVFRPEYDGRRARERRRGATPARARDAARARANARARTRRTRADVPHRARTRIGARTRVNARAGAIGGALERGSSARGVDDALGDGRTGTREGGAEYFRAIRVEKARRVVEQRERFESKVFGAQARARRGRAPGIRDRSTARDEVAPGNELWDREGSHAVRAGAGEARSIQSTSRGCRETRRFVIDAMVLGGLLASLSQIGKDPDTGGVEFWRDAARAGWLTKRGDVIRTWRRRWFVLKDGKLFWFLDPSHVTPESKTRGVIDLRYCLSSTSACDKTGKEASFEITCMGESHLFICETVAEKDAWLSSIGSCIARASRGAADDHSF</sequence>
<feature type="region of interest" description="Disordered" evidence="1">
    <location>
        <begin position="1"/>
        <end position="48"/>
    </location>
</feature>
<name>A0A1Y5I4A2_OSTTA</name>
<dbReference type="InterPro" id="IPR051707">
    <property type="entry name" value="PI-Interact_SigTrans_Reg"/>
</dbReference>
<feature type="compositionally biased region" description="Basic and acidic residues" evidence="1">
    <location>
        <begin position="1"/>
        <end position="12"/>
    </location>
</feature>
<dbReference type="SUPFAM" id="SSF50729">
    <property type="entry name" value="PH domain-like"/>
    <property type="match status" value="1"/>
</dbReference>
<dbReference type="Pfam" id="PF00169">
    <property type="entry name" value="PH"/>
    <property type="match status" value="1"/>
</dbReference>
<dbReference type="PANTHER" id="PTHR14336">
    <property type="entry name" value="TANDEM PH DOMAIN CONTAINING PROTEIN"/>
    <property type="match status" value="1"/>
</dbReference>
<reference evidence="3" key="1">
    <citation type="submission" date="2017-04" db="EMBL/GenBank/DDBJ databases">
        <title>Population genomics of picophytoplankton unveils novel chromosome hypervariability.</title>
        <authorList>
            <consortium name="DOE Joint Genome Institute"/>
            <person name="Blanc-Mathieu R."/>
            <person name="Krasovec M."/>
            <person name="Hebrard M."/>
            <person name="Yau S."/>
            <person name="Desgranges E."/>
            <person name="Martin J."/>
            <person name="Schackwitz W."/>
            <person name="Kuo A."/>
            <person name="Salin G."/>
            <person name="Donnadieu C."/>
            <person name="Desdevises Y."/>
            <person name="Sanchez-Ferandin S."/>
            <person name="Moreau H."/>
            <person name="Rivals E."/>
            <person name="Grigoriev I.V."/>
            <person name="Grimsley N."/>
            <person name="Eyre-Walker A."/>
            <person name="Piganeau G."/>
        </authorList>
    </citation>
    <scope>NUCLEOTIDE SEQUENCE [LARGE SCALE GENOMIC DNA]</scope>
    <source>
        <strain evidence="3">RCC 1115</strain>
    </source>
</reference>
<dbReference type="FunFam" id="2.30.29.30:FF:000286">
    <property type="entry name" value="PH-protein kinase domain containing protein"/>
    <property type="match status" value="1"/>
</dbReference>
<feature type="region of interest" description="Disordered" evidence="1">
    <location>
        <begin position="73"/>
        <end position="92"/>
    </location>
</feature>
<protein>
    <submittedName>
        <fullName evidence="3">AtPH1-like protein</fullName>
    </submittedName>
</protein>
<feature type="compositionally biased region" description="Basic and acidic residues" evidence="1">
    <location>
        <begin position="135"/>
        <end position="159"/>
    </location>
</feature>
<evidence type="ECO:0000259" key="2">
    <source>
        <dbReference type="PROSITE" id="PS50003"/>
    </source>
</evidence>
<dbReference type="AlphaFoldDB" id="A0A1Y5I4A2"/>
<organism evidence="3">
    <name type="scientific">Ostreococcus tauri</name>
    <name type="common">Marine green alga</name>
    <dbReference type="NCBI Taxonomy" id="70448"/>
    <lineage>
        <taxon>Eukaryota</taxon>
        <taxon>Viridiplantae</taxon>
        <taxon>Chlorophyta</taxon>
        <taxon>Mamiellophyceae</taxon>
        <taxon>Mamiellales</taxon>
        <taxon>Bathycoccaceae</taxon>
        <taxon>Ostreococcus</taxon>
    </lineage>
</organism>
<dbReference type="Proteomes" id="UP000195557">
    <property type="component" value="Unassembled WGS sequence"/>
</dbReference>
<proteinExistence type="predicted"/>
<dbReference type="eggNOG" id="ENOG502RXGP">
    <property type="taxonomic scope" value="Eukaryota"/>
</dbReference>
<dbReference type="PROSITE" id="PS50003">
    <property type="entry name" value="PH_DOMAIN"/>
    <property type="match status" value="1"/>
</dbReference>
<evidence type="ECO:0000256" key="1">
    <source>
        <dbReference type="SAM" id="MobiDB-lite"/>
    </source>
</evidence>
<dbReference type="PANTHER" id="PTHR14336:SF20">
    <property type="entry name" value="PLECKSTRIN-LIKE (PH) DOMAIN PROTEIN"/>
    <property type="match status" value="1"/>
</dbReference>
<dbReference type="InterPro" id="IPR001849">
    <property type="entry name" value="PH_domain"/>
</dbReference>
<feature type="domain" description="PH" evidence="2">
    <location>
        <begin position="215"/>
        <end position="315"/>
    </location>
</feature>
<accession>A0A1Y5I4A2</accession>
<gene>
    <name evidence="3" type="ORF">BE221DRAFT_176052</name>
</gene>
<dbReference type="EMBL" id="KZ155835">
    <property type="protein sequence ID" value="OUS43054.1"/>
    <property type="molecule type" value="Genomic_DNA"/>
</dbReference>
<dbReference type="CDD" id="cd13276">
    <property type="entry name" value="PH_AtPH1"/>
    <property type="match status" value="1"/>
</dbReference>
<feature type="region of interest" description="Disordered" evidence="1">
    <location>
        <begin position="132"/>
        <end position="174"/>
    </location>
</feature>
<evidence type="ECO:0000313" key="3">
    <source>
        <dbReference type="EMBL" id="OUS43054.1"/>
    </source>
</evidence>
<dbReference type="InterPro" id="IPR011993">
    <property type="entry name" value="PH-like_dom_sf"/>
</dbReference>
<dbReference type="SMART" id="SM00233">
    <property type="entry name" value="PH"/>
    <property type="match status" value="1"/>
</dbReference>